<comment type="caution">
    <text evidence="7">The sequence shown here is derived from an EMBL/GenBank/DDBJ whole genome shotgun (WGS) entry which is preliminary data.</text>
</comment>
<evidence type="ECO:0000259" key="6">
    <source>
        <dbReference type="Pfam" id="PF07687"/>
    </source>
</evidence>
<dbReference type="PANTHER" id="PTHR43808">
    <property type="entry name" value="ACETYLORNITHINE DEACETYLASE"/>
    <property type="match status" value="1"/>
</dbReference>
<name>A0A5R9DX36_9LACT</name>
<evidence type="ECO:0000256" key="4">
    <source>
        <dbReference type="ARBA" id="ARBA00022833"/>
    </source>
</evidence>
<dbReference type="OrthoDB" id="9792335at2"/>
<evidence type="ECO:0000313" key="8">
    <source>
        <dbReference type="Proteomes" id="UP000306420"/>
    </source>
</evidence>
<dbReference type="GO" id="GO:0046872">
    <property type="term" value="F:metal ion binding"/>
    <property type="evidence" value="ECO:0007669"/>
    <property type="project" value="UniProtKB-KW"/>
</dbReference>
<evidence type="ECO:0000256" key="3">
    <source>
        <dbReference type="ARBA" id="ARBA00022801"/>
    </source>
</evidence>
<evidence type="ECO:0000313" key="7">
    <source>
        <dbReference type="EMBL" id="TLQ41202.1"/>
    </source>
</evidence>
<dbReference type="Proteomes" id="UP000306420">
    <property type="component" value="Unassembled WGS sequence"/>
</dbReference>
<dbReference type="InterPro" id="IPR002933">
    <property type="entry name" value="Peptidase_M20"/>
</dbReference>
<keyword evidence="4" id="KW-0862">Zinc</keyword>
<dbReference type="InterPro" id="IPR050072">
    <property type="entry name" value="Peptidase_M20A"/>
</dbReference>
<keyword evidence="3" id="KW-0378">Hydrolase</keyword>
<gene>
    <name evidence="7" type="ORF">FEZ33_06570</name>
</gene>
<dbReference type="PROSITE" id="PS00759">
    <property type="entry name" value="ARGE_DAPE_CPG2_2"/>
    <property type="match status" value="1"/>
</dbReference>
<accession>A0A5R9DX36</accession>
<dbReference type="Gene3D" id="3.40.630.10">
    <property type="entry name" value="Zn peptidases"/>
    <property type="match status" value="1"/>
</dbReference>
<keyword evidence="2" id="KW-0479">Metal-binding</keyword>
<dbReference type="Gene3D" id="3.30.70.360">
    <property type="match status" value="1"/>
</dbReference>
<evidence type="ECO:0000256" key="1">
    <source>
        <dbReference type="ARBA" id="ARBA00001947"/>
    </source>
</evidence>
<dbReference type="SUPFAM" id="SSF53187">
    <property type="entry name" value="Zn-dependent exopeptidases"/>
    <property type="match status" value="1"/>
</dbReference>
<dbReference type="Pfam" id="PF01546">
    <property type="entry name" value="Peptidase_M20"/>
    <property type="match status" value="1"/>
</dbReference>
<dbReference type="InterPro" id="IPR001261">
    <property type="entry name" value="ArgE/DapE_CS"/>
</dbReference>
<reference evidence="7 8" key="1">
    <citation type="submission" date="2019-05" db="EMBL/GenBank/DDBJ databases">
        <title>The metagenome of a microbial culture collection derived from dairy environment covers the genomic content of the human microbiome.</title>
        <authorList>
            <person name="Roder T."/>
            <person name="Wuthrich D."/>
            <person name="Sattari Z."/>
            <person name="Von Ah U."/>
            <person name="Bar C."/>
            <person name="Ronchi F."/>
            <person name="Macpherson A.J."/>
            <person name="Ganal-Vonarburg S.C."/>
            <person name="Bruggmann R."/>
            <person name="Vergeres G."/>
        </authorList>
    </citation>
    <scope>NUCLEOTIDE SEQUENCE [LARGE SCALE GENOMIC DNA]</scope>
    <source>
        <strain evidence="7 8">FAM 24227</strain>
    </source>
</reference>
<dbReference type="AlphaFoldDB" id="A0A5R9DX36"/>
<dbReference type="PIRSF" id="PIRSF037238">
    <property type="entry name" value="Carboxypeptidase_G2"/>
    <property type="match status" value="1"/>
</dbReference>
<dbReference type="SUPFAM" id="SSF55031">
    <property type="entry name" value="Bacterial exopeptidase dimerisation domain"/>
    <property type="match status" value="1"/>
</dbReference>
<proteinExistence type="predicted"/>
<feature type="active site" evidence="5">
    <location>
        <position position="91"/>
    </location>
</feature>
<dbReference type="PANTHER" id="PTHR43808:SF9">
    <property type="entry name" value="BLL0789 PROTEIN"/>
    <property type="match status" value="1"/>
</dbReference>
<feature type="active site" description="Proton acceptor" evidence="5">
    <location>
        <position position="152"/>
    </location>
</feature>
<dbReference type="GO" id="GO:0016787">
    <property type="term" value="F:hydrolase activity"/>
    <property type="evidence" value="ECO:0007669"/>
    <property type="project" value="UniProtKB-KW"/>
</dbReference>
<comment type="cofactor">
    <cofactor evidence="1">
        <name>Zn(2+)</name>
        <dbReference type="ChEBI" id="CHEBI:29105"/>
    </cofactor>
</comment>
<evidence type="ECO:0000256" key="2">
    <source>
        <dbReference type="ARBA" id="ARBA00022723"/>
    </source>
</evidence>
<dbReference type="Pfam" id="PF07687">
    <property type="entry name" value="M20_dimer"/>
    <property type="match status" value="1"/>
</dbReference>
<dbReference type="InterPro" id="IPR011650">
    <property type="entry name" value="Peptidase_M20_dimer"/>
</dbReference>
<protein>
    <submittedName>
        <fullName evidence="7">M20 family metallopeptidase</fullName>
    </submittedName>
</protein>
<dbReference type="InterPro" id="IPR017150">
    <property type="entry name" value="Pept_M20_glutamate_carboxypep"/>
</dbReference>
<dbReference type="RefSeq" id="WP_138404605.1">
    <property type="nucleotide sequence ID" value="NZ_VBSP01000019.1"/>
</dbReference>
<sequence>MKTLYKQITDYLTAQHEEMVSLLKQLVNIESGPDQPEGVDAIIEIFKQEFDQLGLVSRTVEMEYAGSTIVSIYTPEDVENDAPIVLSGHMDTVFQPGVLSEHGFRMVDDRFAKGAGIADMKGGLVIALYTLKALIHLGYKKHPIKMLFIGDEETLHRNSNTREVMLEELTGASMMLNFEPATEREHIGVSRKGGAMVTIEVEGIGAHSGGGTATGRSAIVELAYKIIELESKTDIQRGKLINCGLIEGGVSTNTIPAHAKANIAARFSNQTTKDEIIRDLEEAVGNSHIQDTTARYEIESYLDAMEFTPAVAQLADHFIRIGSDCGYGDLIKNKSEGVSDASLGVVAGVPTLCSMGIIGSGAHTLDEKADLESLVSKAVLAVSGIIAY</sequence>
<evidence type="ECO:0000256" key="5">
    <source>
        <dbReference type="PIRSR" id="PIRSR037238-1"/>
    </source>
</evidence>
<dbReference type="EMBL" id="VBSP01000019">
    <property type="protein sequence ID" value="TLQ41202.1"/>
    <property type="molecule type" value="Genomic_DNA"/>
</dbReference>
<feature type="domain" description="Peptidase M20 dimerisation" evidence="6">
    <location>
        <begin position="190"/>
        <end position="287"/>
    </location>
</feature>
<organism evidence="7 8">
    <name type="scientific">Ruoffia tabacinasalis</name>
    <dbReference type="NCBI Taxonomy" id="87458"/>
    <lineage>
        <taxon>Bacteria</taxon>
        <taxon>Bacillati</taxon>
        <taxon>Bacillota</taxon>
        <taxon>Bacilli</taxon>
        <taxon>Lactobacillales</taxon>
        <taxon>Aerococcaceae</taxon>
        <taxon>Ruoffia</taxon>
    </lineage>
</organism>
<dbReference type="InterPro" id="IPR036264">
    <property type="entry name" value="Bact_exopeptidase_dim_dom"/>
</dbReference>